<dbReference type="Proteomes" id="UP001154282">
    <property type="component" value="Unassembled WGS sequence"/>
</dbReference>
<reference evidence="1" key="1">
    <citation type="submission" date="2022-08" db="EMBL/GenBank/DDBJ databases">
        <authorList>
            <person name="Gutierrez-Valencia J."/>
        </authorList>
    </citation>
    <scope>NUCLEOTIDE SEQUENCE</scope>
</reference>
<organism evidence="1 2">
    <name type="scientific">Linum tenue</name>
    <dbReference type="NCBI Taxonomy" id="586396"/>
    <lineage>
        <taxon>Eukaryota</taxon>
        <taxon>Viridiplantae</taxon>
        <taxon>Streptophyta</taxon>
        <taxon>Embryophyta</taxon>
        <taxon>Tracheophyta</taxon>
        <taxon>Spermatophyta</taxon>
        <taxon>Magnoliopsida</taxon>
        <taxon>eudicotyledons</taxon>
        <taxon>Gunneridae</taxon>
        <taxon>Pentapetalae</taxon>
        <taxon>rosids</taxon>
        <taxon>fabids</taxon>
        <taxon>Malpighiales</taxon>
        <taxon>Linaceae</taxon>
        <taxon>Linum</taxon>
    </lineage>
</organism>
<dbReference type="AlphaFoldDB" id="A0AAV0MFH6"/>
<sequence length="65" mass="7343">MFGVLEFWVLSPVMNYSWTSYEFCVPYRTMKILSKMFKVVVAGQGGSYLPRVGQVMGRPCQARGG</sequence>
<dbReference type="EMBL" id="CAMGYJ010000007">
    <property type="protein sequence ID" value="CAI0445512.1"/>
    <property type="molecule type" value="Genomic_DNA"/>
</dbReference>
<name>A0AAV0MFH6_9ROSI</name>
<evidence type="ECO:0000313" key="1">
    <source>
        <dbReference type="EMBL" id="CAI0445512.1"/>
    </source>
</evidence>
<comment type="caution">
    <text evidence="1">The sequence shown here is derived from an EMBL/GenBank/DDBJ whole genome shotgun (WGS) entry which is preliminary data.</text>
</comment>
<evidence type="ECO:0000313" key="2">
    <source>
        <dbReference type="Proteomes" id="UP001154282"/>
    </source>
</evidence>
<protein>
    <submittedName>
        <fullName evidence="1">Uncharacterized protein</fullName>
    </submittedName>
</protein>
<accession>A0AAV0MFH6</accession>
<keyword evidence="2" id="KW-1185">Reference proteome</keyword>
<gene>
    <name evidence="1" type="ORF">LITE_LOCUS28600</name>
</gene>
<feature type="non-terminal residue" evidence="1">
    <location>
        <position position="65"/>
    </location>
</feature>
<proteinExistence type="predicted"/>